<gene>
    <name evidence="1" type="ORF">CX802_01940</name>
</gene>
<name>A0A825BDW6_CAMFE</name>
<organism evidence="1 2">
    <name type="scientific">Campylobacter fetus</name>
    <dbReference type="NCBI Taxonomy" id="196"/>
    <lineage>
        <taxon>Bacteria</taxon>
        <taxon>Pseudomonadati</taxon>
        <taxon>Campylobacterota</taxon>
        <taxon>Epsilonproteobacteria</taxon>
        <taxon>Campylobacterales</taxon>
        <taxon>Campylobacteraceae</taxon>
        <taxon>Campylobacter</taxon>
    </lineage>
</organism>
<reference evidence="1 2" key="1">
    <citation type="submission" date="2018-06" db="EMBL/GenBank/DDBJ databases">
        <authorList>
            <consortium name="PulseNet: The National Subtyping Network for Foodborne Disease Surveillance"/>
            <person name="Tarr C.L."/>
            <person name="Trees E."/>
            <person name="Katz L.S."/>
            <person name="Carleton-Romer H.A."/>
            <person name="Stroika S."/>
            <person name="Kucerova Z."/>
            <person name="Roache K.F."/>
            <person name="Sabol A.L."/>
            <person name="Besser J."/>
            <person name="Gerner-Smidt P."/>
        </authorList>
    </citation>
    <scope>NUCLEOTIDE SEQUENCE [LARGE SCALE GENOMIC DNA]</scope>
    <source>
        <strain evidence="1 2">PNUSAC001503</strain>
    </source>
</reference>
<dbReference type="EMBL" id="AABTCC010000003">
    <property type="protein sequence ID" value="EAI8858612.1"/>
    <property type="molecule type" value="Genomic_DNA"/>
</dbReference>
<evidence type="ECO:0000313" key="1">
    <source>
        <dbReference type="EMBL" id="EAI8858612.1"/>
    </source>
</evidence>
<evidence type="ECO:0000313" key="2">
    <source>
        <dbReference type="Proteomes" id="UP000535509"/>
    </source>
</evidence>
<accession>A0A825BDW6</accession>
<dbReference type="Proteomes" id="UP000535509">
    <property type="component" value="Unassembled WGS sequence"/>
</dbReference>
<keyword evidence="2" id="KW-1185">Reference proteome</keyword>
<dbReference type="AlphaFoldDB" id="A0A825BDW6"/>
<sequence length="123" mass="13446">MKVNNIVSNKFVDLEGINHEQEYNKDRPVIVQSAQIDFSAGNNFLVPAGVGTNLSFSAKNQELFKNVGKTGFIMVYTTVAGFSSAFKVINPEFVIASSATNIYSYFINPIDGKICIKWGGVIS</sequence>
<dbReference type="RefSeq" id="WP_065842509.1">
    <property type="nucleotide sequence ID" value="NZ_CBCVGI010000053.1"/>
</dbReference>
<proteinExistence type="predicted"/>
<comment type="caution">
    <text evidence="1">The sequence shown here is derived from an EMBL/GenBank/DDBJ whole genome shotgun (WGS) entry which is preliminary data.</text>
</comment>
<protein>
    <submittedName>
        <fullName evidence="1">Uncharacterized protein</fullName>
    </submittedName>
</protein>